<dbReference type="InterPro" id="IPR045119">
    <property type="entry name" value="SUN1-5"/>
</dbReference>
<keyword evidence="3" id="KW-1133">Transmembrane helix</keyword>
<evidence type="ECO:0000313" key="7">
    <source>
        <dbReference type="Proteomes" id="UP000807025"/>
    </source>
</evidence>
<name>A0A9P5ZIX8_PLEER</name>
<dbReference type="Proteomes" id="UP000807025">
    <property type="component" value="Unassembled WGS sequence"/>
</dbReference>
<evidence type="ECO:0000256" key="2">
    <source>
        <dbReference type="ARBA" id="ARBA00022692"/>
    </source>
</evidence>
<sequence length="210" mass="23300">MPLLRNFALHAGGANVIPDLTTSTLGLPAPSIFHRTLTSFTGLDCMDGHVNLLYVALEDTFHIGDCWEYNGAHGYLRVHLPEPIIISNFSIDHVALRLLSAPARKRSPKDIVLWGLVTDPSSLDTLHKSETRSPFIFSTTGKLPSYIKPGMDRFVKLATIHYNPSTASLHQYQPSAIDIPVQTVIIEILSNYGGPTTCLYYVGIHRENYK</sequence>
<protein>
    <recommendedName>
        <fullName evidence="5">SUN domain-containing protein</fullName>
    </recommendedName>
</protein>
<evidence type="ECO:0000256" key="1">
    <source>
        <dbReference type="ARBA" id="ARBA00004370"/>
    </source>
</evidence>
<dbReference type="GO" id="GO:0034993">
    <property type="term" value="C:meiotic nuclear membrane microtubule tethering complex"/>
    <property type="evidence" value="ECO:0007669"/>
    <property type="project" value="TreeGrafter"/>
</dbReference>
<evidence type="ECO:0000313" key="6">
    <source>
        <dbReference type="EMBL" id="KAF9488252.1"/>
    </source>
</evidence>
<dbReference type="PANTHER" id="PTHR12911:SF8">
    <property type="entry name" value="KLAROID PROTEIN-RELATED"/>
    <property type="match status" value="1"/>
</dbReference>
<evidence type="ECO:0000259" key="5">
    <source>
        <dbReference type="PROSITE" id="PS51469"/>
    </source>
</evidence>
<keyword evidence="2" id="KW-0812">Transmembrane</keyword>
<dbReference type="InterPro" id="IPR012919">
    <property type="entry name" value="SUN_dom"/>
</dbReference>
<organism evidence="6 7">
    <name type="scientific">Pleurotus eryngii</name>
    <name type="common">Boletus of the steppes</name>
    <dbReference type="NCBI Taxonomy" id="5323"/>
    <lineage>
        <taxon>Eukaryota</taxon>
        <taxon>Fungi</taxon>
        <taxon>Dikarya</taxon>
        <taxon>Basidiomycota</taxon>
        <taxon>Agaricomycotina</taxon>
        <taxon>Agaricomycetes</taxon>
        <taxon>Agaricomycetidae</taxon>
        <taxon>Agaricales</taxon>
        <taxon>Pleurotineae</taxon>
        <taxon>Pleurotaceae</taxon>
        <taxon>Pleurotus</taxon>
    </lineage>
</organism>
<proteinExistence type="predicted"/>
<reference evidence="6" key="1">
    <citation type="submission" date="2020-11" db="EMBL/GenBank/DDBJ databases">
        <authorList>
            <consortium name="DOE Joint Genome Institute"/>
            <person name="Ahrendt S."/>
            <person name="Riley R."/>
            <person name="Andreopoulos W."/>
            <person name="Labutti K."/>
            <person name="Pangilinan J."/>
            <person name="Ruiz-Duenas F.J."/>
            <person name="Barrasa J.M."/>
            <person name="Sanchez-Garcia M."/>
            <person name="Camarero S."/>
            <person name="Miyauchi S."/>
            <person name="Serrano A."/>
            <person name="Linde D."/>
            <person name="Babiker R."/>
            <person name="Drula E."/>
            <person name="Ayuso-Fernandez I."/>
            <person name="Pacheco R."/>
            <person name="Padilla G."/>
            <person name="Ferreira P."/>
            <person name="Barriuso J."/>
            <person name="Kellner H."/>
            <person name="Castanera R."/>
            <person name="Alfaro M."/>
            <person name="Ramirez L."/>
            <person name="Pisabarro A.G."/>
            <person name="Kuo A."/>
            <person name="Tritt A."/>
            <person name="Lipzen A."/>
            <person name="He G."/>
            <person name="Yan M."/>
            <person name="Ng V."/>
            <person name="Cullen D."/>
            <person name="Martin F."/>
            <person name="Rosso M.-N."/>
            <person name="Henrissat B."/>
            <person name="Hibbett D."/>
            <person name="Martinez A.T."/>
            <person name="Grigoriev I.V."/>
        </authorList>
    </citation>
    <scope>NUCLEOTIDE SEQUENCE</scope>
    <source>
        <strain evidence="6">ATCC 90797</strain>
    </source>
</reference>
<evidence type="ECO:0000256" key="4">
    <source>
        <dbReference type="ARBA" id="ARBA00023136"/>
    </source>
</evidence>
<keyword evidence="7" id="KW-1185">Reference proteome</keyword>
<accession>A0A9P5ZIX8</accession>
<dbReference type="Pfam" id="PF07738">
    <property type="entry name" value="Sad1_UNC"/>
    <property type="match status" value="2"/>
</dbReference>
<comment type="subcellular location">
    <subcellularLocation>
        <location evidence="1">Membrane</location>
    </subcellularLocation>
</comment>
<feature type="domain" description="SUN" evidence="5">
    <location>
        <begin position="13"/>
        <end position="209"/>
    </location>
</feature>
<dbReference type="PANTHER" id="PTHR12911">
    <property type="entry name" value="SAD1/UNC-84-LIKE PROTEIN-RELATED"/>
    <property type="match status" value="1"/>
</dbReference>
<comment type="caution">
    <text evidence="6">The sequence shown here is derived from an EMBL/GenBank/DDBJ whole genome shotgun (WGS) entry which is preliminary data.</text>
</comment>
<dbReference type="OrthoDB" id="342281at2759"/>
<dbReference type="Gene3D" id="2.60.120.260">
    <property type="entry name" value="Galactose-binding domain-like"/>
    <property type="match status" value="1"/>
</dbReference>
<keyword evidence="4" id="KW-0472">Membrane</keyword>
<evidence type="ECO:0000256" key="3">
    <source>
        <dbReference type="ARBA" id="ARBA00022989"/>
    </source>
</evidence>
<gene>
    <name evidence="6" type="ORF">BDN71DRAFT_1513230</name>
</gene>
<dbReference type="EMBL" id="MU154723">
    <property type="protein sequence ID" value="KAF9488252.1"/>
    <property type="molecule type" value="Genomic_DNA"/>
</dbReference>
<dbReference type="GO" id="GO:0043495">
    <property type="term" value="F:protein-membrane adaptor activity"/>
    <property type="evidence" value="ECO:0007669"/>
    <property type="project" value="TreeGrafter"/>
</dbReference>
<dbReference type="PROSITE" id="PS51469">
    <property type="entry name" value="SUN"/>
    <property type="match status" value="1"/>
</dbReference>
<dbReference type="AlphaFoldDB" id="A0A9P5ZIX8"/>